<proteinExistence type="predicted"/>
<gene>
    <name evidence="1" type="ORF">SYYSPA8_37275</name>
</gene>
<protein>
    <submittedName>
        <fullName evidence="1">Uncharacterized protein</fullName>
    </submittedName>
</protein>
<sequence length="363" mass="39019">MSTPPGFAAPGGDTAQALTRRVISGYDGPTTLTELVQLASILARSRGGMVPPVYFNNPDAIIAVSFAARALDIPMWVALHELYTVKGVVGKKAVLIRALWLRHGITYDFDVTDTECTGWIRRPGEDRKYEVTYSILDAQRLGLVDRNEEWKKQPKAMLVARWTTTTANRWTPHIILGMDTEDLSTDPAGEETAGWHTGEEIGPEVLRVLEEAGLAVQKGQGVEGLRGIWDRNLVLLDAWAGEGESLRQVLTRMITEEAVKGLPGEPRQHPGDLALKRLEPVVVQGTVTARQDHGVPQGADGTLWGPEEAAVADMVRAAAQGKAAGPEGTPATVAGDLPCGCPLADVMAGTGHRETCVLNGTRS</sequence>
<reference evidence="1 2" key="1">
    <citation type="submission" date="2022-10" db="EMBL/GenBank/DDBJ databases">
        <title>Draft genome sequence of Streptomyces sp. YSPA8.</title>
        <authorList>
            <person name="Moriuchi R."/>
            <person name="Dohra H."/>
            <person name="Yamamura H."/>
            <person name="Kodani S."/>
        </authorList>
    </citation>
    <scope>NUCLEOTIDE SEQUENCE [LARGE SCALE GENOMIC DNA]</scope>
    <source>
        <strain evidence="1 2">YSPA8</strain>
        <plasmid evidence="1 2">pYSPA8-1</plasmid>
    </source>
</reference>
<evidence type="ECO:0000313" key="1">
    <source>
        <dbReference type="EMBL" id="BDT39573.1"/>
    </source>
</evidence>
<keyword evidence="2" id="KW-1185">Reference proteome</keyword>
<dbReference type="AlphaFoldDB" id="A0AA86JBN3"/>
<accession>A0AA86JBN3</accession>
<name>A0AA86JBN3_9ACTN</name>
<organism evidence="1 2">
    <name type="scientific">Streptomyces yaizuensis</name>
    <dbReference type="NCBI Taxonomy" id="2989713"/>
    <lineage>
        <taxon>Bacteria</taxon>
        <taxon>Bacillati</taxon>
        <taxon>Actinomycetota</taxon>
        <taxon>Actinomycetes</taxon>
        <taxon>Kitasatosporales</taxon>
        <taxon>Streptomycetaceae</taxon>
        <taxon>Streptomyces</taxon>
    </lineage>
</organism>
<geneLocation type="plasmid" evidence="1 2">
    <name>pYSPA8-1</name>
</geneLocation>
<dbReference type="EMBL" id="LC735414">
    <property type="protein sequence ID" value="BDT39573.1"/>
    <property type="molecule type" value="Genomic_DNA"/>
</dbReference>
<dbReference type="RefSeq" id="WP_323451932.1">
    <property type="nucleotide sequence ID" value="NZ_LC735414.1"/>
</dbReference>
<keyword evidence="1" id="KW-0614">Plasmid</keyword>
<dbReference type="Proteomes" id="UP001291653">
    <property type="component" value="Plasmid pYSPA8-1"/>
</dbReference>
<evidence type="ECO:0000313" key="2">
    <source>
        <dbReference type="Proteomes" id="UP001291653"/>
    </source>
</evidence>